<evidence type="ECO:0000313" key="1">
    <source>
        <dbReference type="EMBL" id="MBU5675851.1"/>
    </source>
</evidence>
<dbReference type="RefSeq" id="WP_216415344.1">
    <property type="nucleotide sequence ID" value="NZ_JAHLQK010000002.1"/>
</dbReference>
<proteinExistence type="predicted"/>
<evidence type="ECO:0000313" key="2">
    <source>
        <dbReference type="Proteomes" id="UP000779508"/>
    </source>
</evidence>
<organism evidence="1 2">
    <name type="scientific">Alkaliphilus flagellatus</name>
    <dbReference type="NCBI Taxonomy" id="2841507"/>
    <lineage>
        <taxon>Bacteria</taxon>
        <taxon>Bacillati</taxon>
        <taxon>Bacillota</taxon>
        <taxon>Clostridia</taxon>
        <taxon>Peptostreptococcales</taxon>
        <taxon>Natronincolaceae</taxon>
        <taxon>Alkaliphilus</taxon>
    </lineage>
</organism>
<gene>
    <name evidence="1" type="ORF">KQI88_05425</name>
</gene>
<dbReference type="EMBL" id="JAHLQK010000002">
    <property type="protein sequence ID" value="MBU5675851.1"/>
    <property type="molecule type" value="Genomic_DNA"/>
</dbReference>
<name>A0ABS6G134_9FIRM</name>
<keyword evidence="2" id="KW-1185">Reference proteome</keyword>
<reference evidence="1 2" key="1">
    <citation type="submission" date="2021-06" db="EMBL/GenBank/DDBJ databases">
        <authorList>
            <person name="Sun Q."/>
            <person name="Li D."/>
        </authorList>
    </citation>
    <scope>NUCLEOTIDE SEQUENCE [LARGE SCALE GENOMIC DNA]</scope>
    <source>
        <strain evidence="1 2">MSJ-5</strain>
    </source>
</reference>
<dbReference type="Proteomes" id="UP000779508">
    <property type="component" value="Unassembled WGS sequence"/>
</dbReference>
<accession>A0ABS6G134</accession>
<comment type="caution">
    <text evidence="1">The sequence shown here is derived from an EMBL/GenBank/DDBJ whole genome shotgun (WGS) entry which is preliminary data.</text>
</comment>
<protein>
    <submittedName>
        <fullName evidence="1">VOC family protein</fullName>
    </submittedName>
</protein>
<sequence>MSLNIGNSIMFIIYVENQEISKLFYQELLGIDPILDVPGMTEFQLSQNVTLGIMPAEGIVRVLENKIPNPQNGKGIPRCEIYLFVEDPDDFYYRLIKAGGIGISKTELRSWGHYVSYGSDIDGHIIAFAKK</sequence>